<dbReference type="AlphaFoldDB" id="Q2IJ41"/>
<feature type="signal peptide" evidence="1">
    <location>
        <begin position="1"/>
        <end position="23"/>
    </location>
</feature>
<dbReference type="eggNOG" id="COG0457">
    <property type="taxonomic scope" value="Bacteria"/>
</dbReference>
<evidence type="ECO:0000313" key="2">
    <source>
        <dbReference type="EMBL" id="ABC81671.1"/>
    </source>
</evidence>
<dbReference type="HOGENOM" id="CLU_514509_0_0_7"/>
<dbReference type="SUPFAM" id="SSF48452">
    <property type="entry name" value="TPR-like"/>
    <property type="match status" value="1"/>
</dbReference>
<organism evidence="2 3">
    <name type="scientific">Anaeromyxobacter dehalogenans (strain 2CP-C)</name>
    <dbReference type="NCBI Taxonomy" id="290397"/>
    <lineage>
        <taxon>Bacteria</taxon>
        <taxon>Pseudomonadati</taxon>
        <taxon>Myxococcota</taxon>
        <taxon>Myxococcia</taxon>
        <taxon>Myxococcales</taxon>
        <taxon>Cystobacterineae</taxon>
        <taxon>Anaeromyxobacteraceae</taxon>
        <taxon>Anaeromyxobacter</taxon>
    </lineage>
</organism>
<gene>
    <name evidence="2" type="ordered locus">Adeh_1900</name>
</gene>
<evidence type="ECO:0000313" key="3">
    <source>
        <dbReference type="Proteomes" id="UP000001935"/>
    </source>
</evidence>
<dbReference type="EMBL" id="CP000251">
    <property type="protein sequence ID" value="ABC81671.1"/>
    <property type="molecule type" value="Genomic_DNA"/>
</dbReference>
<dbReference type="Proteomes" id="UP000001935">
    <property type="component" value="Chromosome"/>
</dbReference>
<dbReference type="STRING" id="290397.Adeh_1900"/>
<dbReference type="InterPro" id="IPR011990">
    <property type="entry name" value="TPR-like_helical_dom_sf"/>
</dbReference>
<proteinExistence type="predicted"/>
<dbReference type="PROSITE" id="PS51257">
    <property type="entry name" value="PROKAR_LIPOPROTEIN"/>
    <property type="match status" value="1"/>
</dbReference>
<name>Q2IJ41_ANADE</name>
<reference evidence="2 3" key="1">
    <citation type="submission" date="2006-01" db="EMBL/GenBank/DDBJ databases">
        <title>Complete sequence of Anaeromyxobacter dehalogenans 2CP-C.</title>
        <authorList>
            <consortium name="US DOE Joint Genome Institute"/>
            <person name="Copeland A."/>
            <person name="Lucas S."/>
            <person name="Lapidus A."/>
            <person name="Barry K."/>
            <person name="Detter J.C."/>
            <person name="Glavina T."/>
            <person name="Hammon N."/>
            <person name="Israni S."/>
            <person name="Pitluck S."/>
            <person name="Brettin T."/>
            <person name="Bruce D."/>
            <person name="Han C."/>
            <person name="Tapia R."/>
            <person name="Gilna P."/>
            <person name="Kiss H."/>
            <person name="Schmutz J."/>
            <person name="Larimer F."/>
            <person name="Land M."/>
            <person name="Kyrpides N."/>
            <person name="Anderson I."/>
            <person name="Sanford R.A."/>
            <person name="Ritalahti K.M."/>
            <person name="Thomas H.S."/>
            <person name="Kirby J.R."/>
            <person name="Zhulin I.B."/>
            <person name="Loeffler F.E."/>
            <person name="Richardson P."/>
        </authorList>
    </citation>
    <scope>NUCLEOTIDE SEQUENCE [LARGE SCALE GENOMIC DNA]</scope>
    <source>
        <strain evidence="2 3">2CP-C</strain>
    </source>
</reference>
<sequence length="506" mass="54770">MRSPPAAASLPLVLAALLAQACAAPARTFRCPAHGGAPWRELTSDHFVLRTDLRAPEAAALVARLERLRAGVAATLGAPAPGTPASEDDARVEVIAFRTDQEYRPFAPDGAEGYYLRYAGGPPRIVLSGAIDRRQRALLAHELTHHYLAGALRRQPRWFAEGLAVYMESLGDDPGVRALHVGAPPADRLARARASPVPVRELLAWDGGPGRRPALDEYAASWLLVHWLAHRRPEAFGELERRLAEGEAPARAWTAALPDLDPSAPGALERLDRTLADYARGPLEARRREADVPVAVGYFERAVAPVEVHALRLALWQLGPRKGRAALEDEVREALLEDPAHPIALQYLAAMDKLDPARLARRSVAAHPDDPRAWTFLASALDGEEQAGAREAALRRAADLAPTNPAALYNLAQELLGRGRSGEGLPFARRAAQLAPWSASVLAGYAAVLSDLGRCGEAIPLQQRALDALPEREPADARRELLRGLDRYALQCQLARRLEPAAAPRP</sequence>
<dbReference type="Gene3D" id="1.25.40.10">
    <property type="entry name" value="Tetratricopeptide repeat domain"/>
    <property type="match status" value="2"/>
</dbReference>
<feature type="chain" id="PRO_5004210225" evidence="1">
    <location>
        <begin position="24"/>
        <end position="506"/>
    </location>
</feature>
<protein>
    <submittedName>
        <fullName evidence="2">Uncharacterized protein</fullName>
    </submittedName>
</protein>
<dbReference type="RefSeq" id="WP_011420954.1">
    <property type="nucleotide sequence ID" value="NC_007760.1"/>
</dbReference>
<keyword evidence="1" id="KW-0732">Signal</keyword>
<evidence type="ECO:0000256" key="1">
    <source>
        <dbReference type="SAM" id="SignalP"/>
    </source>
</evidence>
<dbReference type="KEGG" id="ade:Adeh_1900"/>
<accession>Q2IJ41</accession>
<dbReference type="OrthoDB" id="5516557at2"/>